<proteinExistence type="predicted"/>
<accession>A0A381E849</accession>
<dbReference type="Proteomes" id="UP000254572">
    <property type="component" value="Unassembled WGS sequence"/>
</dbReference>
<dbReference type="AlphaFoldDB" id="A0A381E849"/>
<reference evidence="1 2" key="1">
    <citation type="submission" date="2018-06" db="EMBL/GenBank/DDBJ databases">
        <authorList>
            <consortium name="Pathogen Informatics"/>
            <person name="Doyle S."/>
        </authorList>
    </citation>
    <scope>NUCLEOTIDE SEQUENCE [LARGE SCALE GENOMIC DNA]</scope>
    <source>
        <strain evidence="1 2">NCTC13294</strain>
    </source>
</reference>
<dbReference type="EMBL" id="UFUW01000001">
    <property type="protein sequence ID" value="SUX22699.1"/>
    <property type="molecule type" value="Genomic_DNA"/>
</dbReference>
<protein>
    <submittedName>
        <fullName evidence="1">Uncharacterized protein</fullName>
    </submittedName>
</protein>
<organism evidence="1 2">
    <name type="scientific">Cardiobacterium valvarum</name>
    <dbReference type="NCBI Taxonomy" id="194702"/>
    <lineage>
        <taxon>Bacteria</taxon>
        <taxon>Pseudomonadati</taxon>
        <taxon>Pseudomonadota</taxon>
        <taxon>Gammaproteobacteria</taxon>
        <taxon>Cardiobacteriales</taxon>
        <taxon>Cardiobacteriaceae</taxon>
        <taxon>Cardiobacterium</taxon>
    </lineage>
</organism>
<gene>
    <name evidence="1" type="ORF">NCTC13294_01317</name>
</gene>
<sequence>MTQTSESPKIYRMPMAGEYLHDLLSTVDPTFRPEEVLTLTVARIDALSAEAQERLLALAGESLREVAANISYEKQTLAICREERLQLQGTTKALGQRKEHLKNAIDASLPDLLDDEPFEQFLRKMEEDPEHVFPQELTQSIKNEWGDLSELSDDFNKRAAAYLRIEQQKEEDLLDLQQHFAQLKWLVFVLKTHQRRMQPDYQGTEEESLLSLSIPLPTEPFTCEDS</sequence>
<dbReference type="RefSeq" id="WP_115611608.1">
    <property type="nucleotide sequence ID" value="NZ_JBHLZC010000005.1"/>
</dbReference>
<keyword evidence="2" id="KW-1185">Reference proteome</keyword>
<evidence type="ECO:0000313" key="2">
    <source>
        <dbReference type="Proteomes" id="UP000254572"/>
    </source>
</evidence>
<name>A0A381E849_9GAMM</name>
<evidence type="ECO:0000313" key="1">
    <source>
        <dbReference type="EMBL" id="SUX22699.1"/>
    </source>
</evidence>